<proteinExistence type="predicted"/>
<sequence length="163" mass="18131">MTKTHSLESNLWIQVPLITTLLSSRKFMILPHHPSGLAFPFYSLWLVSGVSGSGRGEGKGGGVSGSSRLERAADQRSSKRLRLSTHAHRRALITKKNYERSNVPSLGIADATLVLSGPRRRLIYRPRLNGPLQLYSCGLTLSKTHLYFPIPRDDLSKVNQHCD</sequence>
<organism evidence="2 3">
    <name type="scientific">Portunus trituberculatus</name>
    <name type="common">Swimming crab</name>
    <name type="synonym">Neptunus trituberculatus</name>
    <dbReference type="NCBI Taxonomy" id="210409"/>
    <lineage>
        <taxon>Eukaryota</taxon>
        <taxon>Metazoa</taxon>
        <taxon>Ecdysozoa</taxon>
        <taxon>Arthropoda</taxon>
        <taxon>Crustacea</taxon>
        <taxon>Multicrustacea</taxon>
        <taxon>Malacostraca</taxon>
        <taxon>Eumalacostraca</taxon>
        <taxon>Eucarida</taxon>
        <taxon>Decapoda</taxon>
        <taxon>Pleocyemata</taxon>
        <taxon>Brachyura</taxon>
        <taxon>Eubrachyura</taxon>
        <taxon>Portunoidea</taxon>
        <taxon>Portunidae</taxon>
        <taxon>Portuninae</taxon>
        <taxon>Portunus</taxon>
    </lineage>
</organism>
<evidence type="ECO:0000256" key="1">
    <source>
        <dbReference type="SAM" id="MobiDB-lite"/>
    </source>
</evidence>
<feature type="region of interest" description="Disordered" evidence="1">
    <location>
        <begin position="54"/>
        <end position="81"/>
    </location>
</feature>
<evidence type="ECO:0000313" key="3">
    <source>
        <dbReference type="Proteomes" id="UP000324222"/>
    </source>
</evidence>
<comment type="caution">
    <text evidence="2">The sequence shown here is derived from an EMBL/GenBank/DDBJ whole genome shotgun (WGS) entry which is preliminary data.</text>
</comment>
<name>A0A5B7EKJ7_PORTR</name>
<keyword evidence="3" id="KW-1185">Reference proteome</keyword>
<accession>A0A5B7EKJ7</accession>
<dbReference type="AlphaFoldDB" id="A0A5B7EKJ7"/>
<evidence type="ECO:0000313" key="2">
    <source>
        <dbReference type="EMBL" id="MPC33965.1"/>
    </source>
</evidence>
<protein>
    <submittedName>
        <fullName evidence="2">Uncharacterized protein</fullName>
    </submittedName>
</protein>
<dbReference type="Proteomes" id="UP000324222">
    <property type="component" value="Unassembled WGS sequence"/>
</dbReference>
<feature type="compositionally biased region" description="Gly residues" evidence="1">
    <location>
        <begin position="54"/>
        <end position="64"/>
    </location>
</feature>
<feature type="compositionally biased region" description="Basic and acidic residues" evidence="1">
    <location>
        <begin position="68"/>
        <end position="77"/>
    </location>
</feature>
<gene>
    <name evidence="2" type="ORF">E2C01_027335</name>
</gene>
<dbReference type="EMBL" id="VSRR010002948">
    <property type="protein sequence ID" value="MPC33965.1"/>
    <property type="molecule type" value="Genomic_DNA"/>
</dbReference>
<reference evidence="2 3" key="1">
    <citation type="submission" date="2019-05" db="EMBL/GenBank/DDBJ databases">
        <title>Another draft genome of Portunus trituberculatus and its Hox gene families provides insights of decapod evolution.</title>
        <authorList>
            <person name="Jeong J.-H."/>
            <person name="Song I."/>
            <person name="Kim S."/>
            <person name="Choi T."/>
            <person name="Kim D."/>
            <person name="Ryu S."/>
            <person name="Kim W."/>
        </authorList>
    </citation>
    <scope>NUCLEOTIDE SEQUENCE [LARGE SCALE GENOMIC DNA]</scope>
    <source>
        <tissue evidence="2">Muscle</tissue>
    </source>
</reference>